<proteinExistence type="predicted"/>
<sequence length="381" mass="42719">MENRFQEQNTFLGDRKHLAVLLESIKQGTSKTWNNWRIESQEVPNLIGVCLPRADLSNYDFSATDFDDSDLTKVNFTSCDLSGANFYRANMREVKMFHAIAYGAHFRKAILNNANLAGTIFNGADLKGAILTGCNIYGIGRTGWEIEDVQCEYVYTDPLGREQFPKKGFKPEQFEKIYKSYPLIDLEFHENFDALTILMVNYASVQLNNEGGKFDFQVKEVTAYGGIPTIKVSVRTKEQVTEGTQLLKERVSNLQKQLETSQMNEGKLFALLSATLNSPPVNQTNFYGQVTGGQFVNGNNMGVLNSFPSMVTTNNYYQLIEEIDSSDLTKEEKSIGKQLLDEVRNNASAAAKEQVGIWVRSLTKSALKQLPSLLDFLGPLS</sequence>
<evidence type="ECO:0000313" key="2">
    <source>
        <dbReference type="EMBL" id="RRC98281.1"/>
    </source>
</evidence>
<dbReference type="OrthoDB" id="9806704at2"/>
<dbReference type="EMBL" id="RQXV01000008">
    <property type="protein sequence ID" value="RRC98281.1"/>
    <property type="molecule type" value="Genomic_DNA"/>
</dbReference>
<evidence type="ECO:0000313" key="3">
    <source>
        <dbReference type="Proteomes" id="UP000267535"/>
    </source>
</evidence>
<reference evidence="2 3" key="1">
    <citation type="submission" date="2018-11" db="EMBL/GenBank/DDBJ databases">
        <title>The draft genome sequence of Amphritea balenae JAMM 1525T.</title>
        <authorList>
            <person name="Fang Z."/>
            <person name="Zhang Y."/>
            <person name="Han X."/>
        </authorList>
    </citation>
    <scope>NUCLEOTIDE SEQUENCE [LARGE SCALE GENOMIC DNA]</scope>
    <source>
        <strain evidence="2 3">JAMM 1525</strain>
    </source>
</reference>
<dbReference type="PANTHER" id="PTHR47485:SF1">
    <property type="entry name" value="THYLAKOID LUMENAL 17.4 KDA PROTEIN, CHLOROPLASTIC"/>
    <property type="match status" value="1"/>
</dbReference>
<dbReference type="SUPFAM" id="SSF141571">
    <property type="entry name" value="Pentapeptide repeat-like"/>
    <property type="match status" value="1"/>
</dbReference>
<dbReference type="AlphaFoldDB" id="A0A3P1SM07"/>
<dbReference type="PANTHER" id="PTHR47485">
    <property type="entry name" value="THYLAKOID LUMENAL 17.4 KDA PROTEIN, CHLOROPLASTIC"/>
    <property type="match status" value="1"/>
</dbReference>
<dbReference type="RefSeq" id="WP_124926862.1">
    <property type="nucleotide sequence ID" value="NZ_BMOH01000007.1"/>
</dbReference>
<dbReference type="InterPro" id="IPR001646">
    <property type="entry name" value="5peptide_repeat"/>
</dbReference>
<dbReference type="Proteomes" id="UP000267535">
    <property type="component" value="Unassembled WGS sequence"/>
</dbReference>
<protein>
    <submittedName>
        <fullName evidence="2">Pentapeptide repeat-containing protein</fullName>
    </submittedName>
</protein>
<keyword evidence="1" id="KW-0677">Repeat</keyword>
<gene>
    <name evidence="2" type="ORF">EHS89_14410</name>
</gene>
<comment type="caution">
    <text evidence="2">The sequence shown here is derived from an EMBL/GenBank/DDBJ whole genome shotgun (WGS) entry which is preliminary data.</text>
</comment>
<evidence type="ECO:0000256" key="1">
    <source>
        <dbReference type="ARBA" id="ARBA00022737"/>
    </source>
</evidence>
<dbReference type="Gene3D" id="2.160.20.80">
    <property type="entry name" value="E3 ubiquitin-protein ligase SopA"/>
    <property type="match status" value="1"/>
</dbReference>
<keyword evidence="3" id="KW-1185">Reference proteome</keyword>
<accession>A0A3P1SM07</accession>
<name>A0A3P1SM07_9GAMM</name>
<organism evidence="2 3">
    <name type="scientific">Amphritea balenae</name>
    <dbReference type="NCBI Taxonomy" id="452629"/>
    <lineage>
        <taxon>Bacteria</taxon>
        <taxon>Pseudomonadati</taxon>
        <taxon>Pseudomonadota</taxon>
        <taxon>Gammaproteobacteria</taxon>
        <taxon>Oceanospirillales</taxon>
        <taxon>Oceanospirillaceae</taxon>
        <taxon>Amphritea</taxon>
    </lineage>
</organism>
<dbReference type="Pfam" id="PF00805">
    <property type="entry name" value="Pentapeptide"/>
    <property type="match status" value="2"/>
</dbReference>